<protein>
    <submittedName>
        <fullName evidence="2">UCH domain-containing protein</fullName>
    </submittedName>
</protein>
<evidence type="ECO:0000313" key="1">
    <source>
        <dbReference type="Proteomes" id="UP000036681"/>
    </source>
</evidence>
<accession>A0A0M3I4X8</accession>
<dbReference type="WBParaSite" id="ALUE_0001190501-mRNA-1">
    <property type="protein sequence ID" value="ALUE_0001190501-mRNA-1"/>
    <property type="gene ID" value="ALUE_0001190501"/>
</dbReference>
<dbReference type="AlphaFoldDB" id="A0A0M3I4X8"/>
<reference evidence="2" key="1">
    <citation type="submission" date="2017-02" db="UniProtKB">
        <authorList>
            <consortium name="WormBaseParasite"/>
        </authorList>
    </citation>
    <scope>IDENTIFICATION</scope>
</reference>
<name>A0A0M3I4X8_ASCLU</name>
<proteinExistence type="predicted"/>
<organism evidence="1 2">
    <name type="scientific">Ascaris lumbricoides</name>
    <name type="common">Giant roundworm</name>
    <dbReference type="NCBI Taxonomy" id="6252"/>
    <lineage>
        <taxon>Eukaryota</taxon>
        <taxon>Metazoa</taxon>
        <taxon>Ecdysozoa</taxon>
        <taxon>Nematoda</taxon>
        <taxon>Chromadorea</taxon>
        <taxon>Rhabditida</taxon>
        <taxon>Spirurina</taxon>
        <taxon>Ascaridomorpha</taxon>
        <taxon>Ascaridoidea</taxon>
        <taxon>Ascarididae</taxon>
        <taxon>Ascaris</taxon>
    </lineage>
</organism>
<keyword evidence="1" id="KW-1185">Reference proteome</keyword>
<sequence>MVKDLKDFKTGGGNGHRMGLCIDLQRLVHFSAVDLKLLQHVFASKNNKQTNKARIVFASLMSFLVYLKGNNRVDDPIDDGVEYDERLKVPFRQHFQGPNGTSVVMQMTVLLSTT</sequence>
<dbReference type="Proteomes" id="UP000036681">
    <property type="component" value="Unplaced"/>
</dbReference>
<evidence type="ECO:0000313" key="2">
    <source>
        <dbReference type="WBParaSite" id="ALUE_0001190501-mRNA-1"/>
    </source>
</evidence>